<sequence>MSSAVICTLATSQLIATKSSCPHSGTSGASGYTPVTDFPPGSTSRVDQTRRKPVSRFYFGIAQGPPFFFFRNDVGS</sequence>
<proteinExistence type="predicted"/>
<reference evidence="3" key="2">
    <citation type="submission" date="2015-01" db="EMBL/GenBank/DDBJ databases">
        <title>Evolutionary Origins and Diversification of the Mycorrhizal Mutualists.</title>
        <authorList>
            <consortium name="DOE Joint Genome Institute"/>
            <consortium name="Mycorrhizal Genomics Consortium"/>
            <person name="Kohler A."/>
            <person name="Kuo A."/>
            <person name="Nagy L.G."/>
            <person name="Floudas D."/>
            <person name="Copeland A."/>
            <person name="Barry K.W."/>
            <person name="Cichocki N."/>
            <person name="Veneault-Fourrey C."/>
            <person name="LaButti K."/>
            <person name="Lindquist E.A."/>
            <person name="Lipzen A."/>
            <person name="Lundell T."/>
            <person name="Morin E."/>
            <person name="Murat C."/>
            <person name="Riley R."/>
            <person name="Ohm R."/>
            <person name="Sun H."/>
            <person name="Tunlid A."/>
            <person name="Henrissat B."/>
            <person name="Grigoriev I.V."/>
            <person name="Hibbett D.S."/>
            <person name="Martin F."/>
        </authorList>
    </citation>
    <scope>NUCLEOTIDE SEQUENCE [LARGE SCALE GENOMIC DNA]</scope>
    <source>
        <strain evidence="3">Ve08.2h10</strain>
    </source>
</reference>
<evidence type="ECO:0000313" key="3">
    <source>
        <dbReference type="Proteomes" id="UP000054538"/>
    </source>
</evidence>
<dbReference type="AlphaFoldDB" id="A0A0D0DQA0"/>
<organism evidence="2 3">
    <name type="scientific">Paxillus rubicundulus Ve08.2h10</name>
    <dbReference type="NCBI Taxonomy" id="930991"/>
    <lineage>
        <taxon>Eukaryota</taxon>
        <taxon>Fungi</taxon>
        <taxon>Dikarya</taxon>
        <taxon>Basidiomycota</taxon>
        <taxon>Agaricomycotina</taxon>
        <taxon>Agaricomycetes</taxon>
        <taxon>Agaricomycetidae</taxon>
        <taxon>Boletales</taxon>
        <taxon>Paxilineae</taxon>
        <taxon>Paxillaceae</taxon>
        <taxon>Paxillus</taxon>
    </lineage>
</organism>
<keyword evidence="3" id="KW-1185">Reference proteome</keyword>
<evidence type="ECO:0000313" key="2">
    <source>
        <dbReference type="EMBL" id="KIK94453.1"/>
    </source>
</evidence>
<feature type="region of interest" description="Disordered" evidence="1">
    <location>
        <begin position="20"/>
        <end position="49"/>
    </location>
</feature>
<dbReference type="Proteomes" id="UP000054538">
    <property type="component" value="Unassembled WGS sequence"/>
</dbReference>
<accession>A0A0D0DQA0</accession>
<protein>
    <submittedName>
        <fullName evidence="2">Uncharacterized protein</fullName>
    </submittedName>
</protein>
<name>A0A0D0DQA0_9AGAM</name>
<dbReference type="InParanoid" id="A0A0D0DQA0"/>
<reference evidence="2 3" key="1">
    <citation type="submission" date="2014-04" db="EMBL/GenBank/DDBJ databases">
        <authorList>
            <consortium name="DOE Joint Genome Institute"/>
            <person name="Kuo A."/>
            <person name="Kohler A."/>
            <person name="Jargeat P."/>
            <person name="Nagy L.G."/>
            <person name="Floudas D."/>
            <person name="Copeland A."/>
            <person name="Barry K.W."/>
            <person name="Cichocki N."/>
            <person name="Veneault-Fourrey C."/>
            <person name="LaButti K."/>
            <person name="Lindquist E.A."/>
            <person name="Lipzen A."/>
            <person name="Lundell T."/>
            <person name="Morin E."/>
            <person name="Murat C."/>
            <person name="Sun H."/>
            <person name="Tunlid A."/>
            <person name="Henrissat B."/>
            <person name="Grigoriev I.V."/>
            <person name="Hibbett D.S."/>
            <person name="Martin F."/>
            <person name="Nordberg H.P."/>
            <person name="Cantor M.N."/>
            <person name="Hua S.X."/>
        </authorList>
    </citation>
    <scope>NUCLEOTIDE SEQUENCE [LARGE SCALE GENOMIC DNA]</scope>
    <source>
        <strain evidence="2 3">Ve08.2h10</strain>
    </source>
</reference>
<dbReference type="EMBL" id="KN825105">
    <property type="protein sequence ID" value="KIK94453.1"/>
    <property type="molecule type" value="Genomic_DNA"/>
</dbReference>
<feature type="compositionally biased region" description="Polar residues" evidence="1">
    <location>
        <begin position="20"/>
        <end position="30"/>
    </location>
</feature>
<gene>
    <name evidence="2" type="ORF">PAXRUDRAFT_827967</name>
</gene>
<evidence type="ECO:0000256" key="1">
    <source>
        <dbReference type="SAM" id="MobiDB-lite"/>
    </source>
</evidence>
<dbReference type="HOGENOM" id="CLU_2655207_0_0_1"/>